<name>A0A5M8I544_CHLPH</name>
<evidence type="ECO:0000313" key="1">
    <source>
        <dbReference type="EMBL" id="KAA6230598.1"/>
    </source>
</evidence>
<protein>
    <submittedName>
        <fullName evidence="1">Uncharacterized protein</fullName>
    </submittedName>
</protein>
<evidence type="ECO:0000313" key="2">
    <source>
        <dbReference type="Proteomes" id="UP000327458"/>
    </source>
</evidence>
<reference evidence="1 2" key="1">
    <citation type="submission" date="2019-07" db="EMBL/GenBank/DDBJ databases">
        <title>Draft genome Sequence of Chlorobium phaeovibrioides sp. strain PhvTcv-s14, from the Phylum Chlorobi.</title>
        <authorList>
            <person name="Babenko V."/>
            <person name="Boldyreva D."/>
            <person name="Kanygina A."/>
            <person name="Selezneva O."/>
            <person name="Akopiyan T."/>
            <person name="Lunina O."/>
        </authorList>
    </citation>
    <scope>NUCLEOTIDE SEQUENCE [LARGE SCALE GENOMIC DNA]</scope>
    <source>
        <strain evidence="1 2">GrTcv12</strain>
    </source>
</reference>
<dbReference type="EMBL" id="VMRG01000002">
    <property type="protein sequence ID" value="KAA6230598.1"/>
    <property type="molecule type" value="Genomic_DNA"/>
</dbReference>
<sequence>MVTPEFTKWACSYAGCDCGDIESPIWLCGIEWGFSKEYGDTHEQYSSKQNNYYAQALKNEIAKGGCEASKSNYFCDDHDEDPGGRLKYPYIRSAAKLLGALKGWDINDLEVVKSRALNDNIFHINLYPIAFPHESDELWLANSMPDVTGLATKQLYRTWCMLNRFPWIADQVEKHKPAVFIGTGIGYLADFIVCCGGKRIIDNVKREEITGDPNNPATTTRALYWARVNEKTILAVIPFFTGRYGLNSNELIRKFGEGSKKSPNSRQKKELSK</sequence>
<comment type="caution">
    <text evidence="1">The sequence shown here is derived from an EMBL/GenBank/DDBJ whole genome shotgun (WGS) entry which is preliminary data.</text>
</comment>
<organism evidence="1 2">
    <name type="scientific">Chlorobium phaeovibrioides</name>
    <dbReference type="NCBI Taxonomy" id="1094"/>
    <lineage>
        <taxon>Bacteria</taxon>
        <taxon>Pseudomonadati</taxon>
        <taxon>Chlorobiota</taxon>
        <taxon>Chlorobiia</taxon>
        <taxon>Chlorobiales</taxon>
        <taxon>Chlorobiaceae</taxon>
        <taxon>Chlorobium/Pelodictyon group</taxon>
        <taxon>Chlorobium</taxon>
    </lineage>
</organism>
<gene>
    <name evidence="1" type="ORF">FP507_10085</name>
</gene>
<proteinExistence type="predicted"/>
<dbReference type="AlphaFoldDB" id="A0A5M8I544"/>
<dbReference type="Proteomes" id="UP000327458">
    <property type="component" value="Unassembled WGS sequence"/>
</dbReference>
<dbReference type="RefSeq" id="WP_151419740.1">
    <property type="nucleotide sequence ID" value="NZ_VMRG01000002.1"/>
</dbReference>
<accession>A0A5M8I544</accession>